<proteinExistence type="predicted"/>
<protein>
    <submittedName>
        <fullName evidence="1">DsrD (Probable regulatory protein)</fullName>
    </submittedName>
</protein>
<evidence type="ECO:0000313" key="1">
    <source>
        <dbReference type="EMBL" id="SPF37443.1"/>
    </source>
</evidence>
<dbReference type="EMBL" id="OMOF01000092">
    <property type="protein sequence ID" value="SPF37443.1"/>
    <property type="molecule type" value="Genomic_DNA"/>
</dbReference>
<evidence type="ECO:0000313" key="2">
    <source>
        <dbReference type="Proteomes" id="UP000238916"/>
    </source>
</evidence>
<dbReference type="Proteomes" id="UP000238916">
    <property type="component" value="Unassembled WGS sequence"/>
</dbReference>
<sequence>MAKGPARPEVKAKVLEYLAKVQKAKSRDVAVAIGETKADVDNAVKELTAEDLVEYLYITTTFICLKGKVQTPGDFDPDPK</sequence>
<name>A0A2U3KCR8_9FIRM</name>
<gene>
    <name evidence="1" type="primary">dsrD</name>
    <name evidence="1" type="ORF">SBF1_1810008</name>
</gene>
<reference evidence="2" key="1">
    <citation type="submission" date="2018-02" db="EMBL/GenBank/DDBJ databases">
        <authorList>
            <person name="Hausmann B."/>
        </authorList>
    </citation>
    <scope>NUCLEOTIDE SEQUENCE [LARGE SCALE GENOMIC DNA]</scope>
    <source>
        <strain evidence="2">Peat soil MAG SbF1</strain>
    </source>
</reference>
<organism evidence="1 2">
    <name type="scientific">Candidatus Desulfosporosinus infrequens</name>
    <dbReference type="NCBI Taxonomy" id="2043169"/>
    <lineage>
        <taxon>Bacteria</taxon>
        <taxon>Bacillati</taxon>
        <taxon>Bacillota</taxon>
        <taxon>Clostridia</taxon>
        <taxon>Eubacteriales</taxon>
        <taxon>Desulfitobacteriaceae</taxon>
        <taxon>Desulfosporosinus</taxon>
    </lineage>
</organism>
<dbReference type="OrthoDB" id="3175181at2"/>
<accession>A0A2U3KCR8</accession>
<dbReference type="AlphaFoldDB" id="A0A2U3KCR8"/>
<dbReference type="Gene3D" id="1.10.10.10">
    <property type="entry name" value="Winged helix-like DNA-binding domain superfamily/Winged helix DNA-binding domain"/>
    <property type="match status" value="1"/>
</dbReference>
<dbReference type="InterPro" id="IPR036388">
    <property type="entry name" value="WH-like_DNA-bd_sf"/>
</dbReference>